<dbReference type="KEGG" id="mbac:BN1209_1165"/>
<evidence type="ECO:0000313" key="1">
    <source>
        <dbReference type="EMBL" id="CEN56206.1"/>
    </source>
</evidence>
<dbReference type="Proteomes" id="UP000056322">
    <property type="component" value="Chromosome 1"/>
</dbReference>
<dbReference type="STRING" id="1581680.BN1209_1165"/>
<dbReference type="RefSeq" id="WP_045751354.1">
    <property type="nucleotide sequence ID" value="NZ_LN794158.1"/>
</dbReference>
<accession>A0A0B7IV94</accession>
<keyword evidence="2" id="KW-1185">Reference proteome</keyword>
<sequence length="1981" mass="209896">MATKKPQDDVTKVPVQQGVDAESTYVAAQTANPDKQWMDDTAKAWDARKSAEKENDVVKVEGQAVINLADATGAVGEKTGAALIVADTANSKDAAVVVKKKDDDSHDKGGYIWGGLGVLGLIGIAAAGGGGGGDSAPAPAPAPLRLDGLVIDDPVANAIVFRDTYGDGYLHVIDAGEGRYIVDPDQSVVVTNALGEFSSLGGSGRIISVGINRLPILVHEDAEDLTPQEMVANEGDLLFASAAKEVANVAINNGDYAFIVGENQIFDSLVISSGITLSVGGANVTLVTGVTALVDAYIHRYEDDEFVPTNAEVKAAIIEVANLFGYPLNAGSSQQALMSFLLGGYDVAGVNSPDNLNQEIYSIVNSLYATNEALNDDQYDAADYSMVFNNALNAIILVQEERVRNDEEDLASLATPEVFANVTEEFIQLFNQISDNDISTNEAQLFIDVASNHANFGGGAADIYETFDESYSTDDDNLVNMVVGGDQLREQDVEVVGNITVLAAGTNDSVDLILFGGEDSPVELMGSNILVSAYGTSSSADLVLAAVNAPGTEMSNGTYTYDARSDETVAVGDITVQATGEDSESGLYMSADLDIAGDVSITSSGEDSSAVAQMISIAGMAQSAIFEVDLAAIIEDALTTDRSVIQLVVDGKVLRANVTEGDTDEVVANIIEQWKLDSDYSTLSENQMEYWGDYARIRFDNTESHEVSVSRYNGPIETDFDVVGTVQDNYEREAAINFEGSHIEVQALGNNFFNNNGSYDTDAALVVFGATGSINGIDVIAGGNDYFGNYSFDLPNALAIINIDGSVSGEINVTTLEEGASKSAYMLLQATAGELSLDDVTINVTAAGNNSSADLEIGGDLNNLPIPGFWSTDSVNTLVTGSINGITVSASGDNSDASLDISGDITIRGTILVETSAEDANAELSIDSNFDSSDTLSSSVITFDNVDIIARAYGESSDVDISIDGNAYGSINSILLVAHADGALDGSRNAESADLNVDINFNGTVGDITLQAMGNSDDVDLDMDASSNRSNGDEVQFYDLGQMMSYDSSWQDLQTGDLISLTIGDVVLTATVGQDVNDDYGTAVEVLADVVSQLQDAVDARNVDPDLSDLNVVIKQTGNTNYFDNYYGADGIWVRWLDAGEQEATSLNVDGDIVSPTDREYGNDMPTSIEFLDSNILIEAHGESSDASLDVNDATGRINSLTLIATDENGGSADVDADIELGGRLGDVTITADGYNTEAQVEMNSAPEGLTYDNSIITLNALGDSADVEYHQEDYGQGTIDSLNINVIGNNYADADVIIGGDITFDSEINLYARNTESSDGVNIYMHLANEDRDDGMNSTFHMNDVTINVESVGYNARAEITTQNYAHTDGDFSSDSSIDSTITGTINALNVSAGVYDDSNESINPTMVANAESSVDLNVHGIIESITLVADNVSEVSVDLFGAINANGVMDITITNSNSSSISLDLYDVYGDIETITSNSGSEGAETNIYVSTEGSIQTVNLTTTQDAETVASFDINGSQHYINNMTITTVGTSFFGDYTSVSDVIVDQEAHGGVVNIVNGTSNGDLLADTRLSYYGNYQADSIVIAANNNDGAGDEFALHISMDDVDVYSTQHQTALVNNMTSITGLVNGYDNPTNNFIQFADLEDDDYTYEPGANGRQGPIDLNISHYSNGLDGWVGGDTYFDDYEGSQNIGNGFYGSFNEFFDAAQFGIASEYAFVELSQYGAAGHDGYDFGFDTDVYLNVSWVDKNGNSQTIYLNADLGGSSLGGSLAGDATAVVNGLNADTDWDGTPTGSLDGSDGRWDSWDNNLTVFANDSNTLGIRIGEGYITNVSFHSDWVEVDDLVNDYTNIGSSDASQSKGYTSLNDYANFEESSIQFVEGGGYFFGMVLNEDQNSYRGVLAMDEDGEGVTKLIELVDVYASYNDVDYYLNEGDADHGYNDFSSAYIGMGYGNEGGGFAGYAGSTGFDYETNADNYAFVV</sequence>
<organism evidence="1 2">
    <name type="scientific">Candidatus Methylopumilus turicensis</name>
    <dbReference type="NCBI Taxonomy" id="1581680"/>
    <lineage>
        <taxon>Bacteria</taxon>
        <taxon>Pseudomonadati</taxon>
        <taxon>Pseudomonadota</taxon>
        <taxon>Betaproteobacteria</taxon>
        <taxon>Nitrosomonadales</taxon>
        <taxon>Methylophilaceae</taxon>
        <taxon>Candidatus Methylopumilus</taxon>
    </lineage>
</organism>
<dbReference type="EMBL" id="LN794158">
    <property type="protein sequence ID" value="CEN56206.1"/>
    <property type="molecule type" value="Genomic_DNA"/>
</dbReference>
<protein>
    <submittedName>
        <fullName evidence="1">Uncharacterized protein</fullName>
    </submittedName>
</protein>
<evidence type="ECO:0000313" key="2">
    <source>
        <dbReference type="Proteomes" id="UP000056322"/>
    </source>
</evidence>
<proteinExistence type="predicted"/>
<gene>
    <name evidence="1" type="ORF">BN1209_1165</name>
</gene>
<name>A0A0B7IV94_9PROT</name>
<dbReference type="HOGENOM" id="CLU_234248_0_0_4"/>
<reference evidence="2" key="1">
    <citation type="submission" date="2014-12" db="EMBL/GenBank/DDBJ databases">
        <authorList>
            <person name="Salcher M.M."/>
        </authorList>
    </citation>
    <scope>NUCLEOTIDE SEQUENCE [LARGE SCALE GENOMIC DNA]</scope>
    <source>
        <strain evidence="2">MMS-10A-171</strain>
    </source>
</reference>